<protein>
    <recommendedName>
        <fullName evidence="3">AB hydrolase-1 domain-containing protein</fullName>
    </recommendedName>
</protein>
<sequence length="399" mass="42879">MLGSRGRVALRSRSCYEHAQFSLAPGRAVSRPRSIHSSCAAPATSIQPAPSATSAASVASFDLENEYRYECDAHWEPHRATVPLSFPPLAHELLQGAEVCWKGWSRSISAPPTVCLVHGILGGRNNLQSLAELIVRRHPGWQVLLVDLRCHGESASLPSRPQGPHGVQEAAHDLLQLLRQLRLFPRVLIGHSFGGKVVMSMVQQFSAKLPRPVQVWALDTLPGPLAGRAAVQAAGGAHDPHDDSPSRLIEVLRGLPLPLPGRQAALDAVLGAGFSLPIARWVATNLRPVRGSRGGPASPLTWTFDLEGIAEMYRSYEASGMWDLLHAPPQGLELHFVRAERSAYQWGADAAAIRSAGHGVHLLPAAGHWVHKDNPIGLYDLMAPSLRQAAAPGRSGVPA</sequence>
<dbReference type="EMBL" id="JAEHOE010000076">
    <property type="protein sequence ID" value="KAG2489159.1"/>
    <property type="molecule type" value="Genomic_DNA"/>
</dbReference>
<dbReference type="OrthoDB" id="8119704at2759"/>
<accession>A0A836BVM0</accession>
<dbReference type="Gene3D" id="3.40.50.1820">
    <property type="entry name" value="alpha/beta hydrolase"/>
    <property type="match status" value="1"/>
</dbReference>
<gene>
    <name evidence="4" type="ORF">HYH03_012385</name>
</gene>
<dbReference type="InterPro" id="IPR029058">
    <property type="entry name" value="AB_hydrolase_fold"/>
</dbReference>
<evidence type="ECO:0000256" key="1">
    <source>
        <dbReference type="ARBA" id="ARBA00010088"/>
    </source>
</evidence>
<keyword evidence="2" id="KW-0378">Hydrolase</keyword>
<comment type="caution">
    <text evidence="4">The sequence shown here is derived from an EMBL/GenBank/DDBJ whole genome shotgun (WGS) entry which is preliminary data.</text>
</comment>
<dbReference type="InterPro" id="IPR051601">
    <property type="entry name" value="Serine_prot/Carboxylest_S33"/>
</dbReference>
<evidence type="ECO:0000259" key="3">
    <source>
        <dbReference type="Pfam" id="PF00561"/>
    </source>
</evidence>
<evidence type="ECO:0000256" key="2">
    <source>
        <dbReference type="ARBA" id="ARBA00022801"/>
    </source>
</evidence>
<evidence type="ECO:0000313" key="4">
    <source>
        <dbReference type="EMBL" id="KAG2489159.1"/>
    </source>
</evidence>
<keyword evidence="5" id="KW-1185">Reference proteome</keyword>
<dbReference type="InterPro" id="IPR000073">
    <property type="entry name" value="AB_hydrolase_1"/>
</dbReference>
<feature type="domain" description="AB hydrolase-1" evidence="3">
    <location>
        <begin position="112"/>
        <end position="214"/>
    </location>
</feature>
<dbReference type="Proteomes" id="UP000612055">
    <property type="component" value="Unassembled WGS sequence"/>
</dbReference>
<organism evidence="4 5">
    <name type="scientific">Edaphochlamys debaryana</name>
    <dbReference type="NCBI Taxonomy" id="47281"/>
    <lineage>
        <taxon>Eukaryota</taxon>
        <taxon>Viridiplantae</taxon>
        <taxon>Chlorophyta</taxon>
        <taxon>core chlorophytes</taxon>
        <taxon>Chlorophyceae</taxon>
        <taxon>CS clade</taxon>
        <taxon>Chlamydomonadales</taxon>
        <taxon>Chlamydomonadales incertae sedis</taxon>
        <taxon>Edaphochlamys</taxon>
    </lineage>
</organism>
<name>A0A836BVM0_9CHLO</name>
<proteinExistence type="inferred from homology"/>
<dbReference type="AlphaFoldDB" id="A0A836BVM0"/>
<comment type="similarity">
    <text evidence="1">Belongs to the peptidase S33 family.</text>
</comment>
<reference evidence="4" key="1">
    <citation type="journal article" date="2020" name="bioRxiv">
        <title>Comparative genomics of Chlamydomonas.</title>
        <authorList>
            <person name="Craig R.J."/>
            <person name="Hasan A.R."/>
            <person name="Ness R.W."/>
            <person name="Keightley P.D."/>
        </authorList>
    </citation>
    <scope>NUCLEOTIDE SEQUENCE</scope>
    <source>
        <strain evidence="4">CCAP 11/70</strain>
    </source>
</reference>
<dbReference type="Pfam" id="PF00561">
    <property type="entry name" value="Abhydrolase_1"/>
    <property type="match status" value="1"/>
</dbReference>
<dbReference type="GO" id="GO:0016787">
    <property type="term" value="F:hydrolase activity"/>
    <property type="evidence" value="ECO:0007669"/>
    <property type="project" value="UniProtKB-KW"/>
</dbReference>
<dbReference type="PANTHER" id="PTHR43248:SF14">
    <property type="entry name" value="ALPHA_BETA-HYDROLASES SUPERFAMILY PROTEIN"/>
    <property type="match status" value="1"/>
</dbReference>
<dbReference type="PANTHER" id="PTHR43248">
    <property type="entry name" value="2-SUCCINYL-6-HYDROXY-2,4-CYCLOHEXADIENE-1-CARBOXYLATE SYNTHASE"/>
    <property type="match status" value="1"/>
</dbReference>
<evidence type="ECO:0000313" key="5">
    <source>
        <dbReference type="Proteomes" id="UP000612055"/>
    </source>
</evidence>
<dbReference type="SUPFAM" id="SSF53474">
    <property type="entry name" value="alpha/beta-Hydrolases"/>
    <property type="match status" value="1"/>
</dbReference>